<feature type="transmembrane region" description="Helical" evidence="1">
    <location>
        <begin position="42"/>
        <end position="72"/>
    </location>
</feature>
<evidence type="ECO:0000313" key="2">
    <source>
        <dbReference type="EMBL" id="QHT32079.1"/>
    </source>
</evidence>
<sequence length="128" mass="14467">MVKQSTFKLFSIQNIIGVLLAILILFDLKIENPIVNVINTPIGIIFSLVFVVILFICLNPIIGVLFLIYLFINIKQADNYSYNKNKILRNLNPPPETQVEEEVILNKAPIKNQNQGSNVSFIPLVESL</sequence>
<name>A0A6C0EUU8_9ZZZZ</name>
<protein>
    <submittedName>
        <fullName evidence="2">Uncharacterized protein</fullName>
    </submittedName>
</protein>
<feature type="transmembrane region" description="Helical" evidence="1">
    <location>
        <begin position="12"/>
        <end position="30"/>
    </location>
</feature>
<organism evidence="2">
    <name type="scientific">viral metagenome</name>
    <dbReference type="NCBI Taxonomy" id="1070528"/>
    <lineage>
        <taxon>unclassified sequences</taxon>
        <taxon>metagenomes</taxon>
        <taxon>organismal metagenomes</taxon>
    </lineage>
</organism>
<keyword evidence="1" id="KW-0472">Membrane</keyword>
<reference evidence="2" key="1">
    <citation type="journal article" date="2020" name="Nature">
        <title>Giant virus diversity and host interactions through global metagenomics.</title>
        <authorList>
            <person name="Schulz F."/>
            <person name="Roux S."/>
            <person name="Paez-Espino D."/>
            <person name="Jungbluth S."/>
            <person name="Walsh D.A."/>
            <person name="Denef V.J."/>
            <person name="McMahon K.D."/>
            <person name="Konstantinidis K.T."/>
            <person name="Eloe-Fadrosh E.A."/>
            <person name="Kyrpides N.C."/>
            <person name="Woyke T."/>
        </authorList>
    </citation>
    <scope>NUCLEOTIDE SEQUENCE</scope>
    <source>
        <strain evidence="2">GVMAG-M-3300009159-65</strain>
    </source>
</reference>
<proteinExistence type="predicted"/>
<evidence type="ECO:0000256" key="1">
    <source>
        <dbReference type="SAM" id="Phobius"/>
    </source>
</evidence>
<dbReference type="AlphaFoldDB" id="A0A6C0EUU8"/>
<keyword evidence="1" id="KW-0812">Transmembrane</keyword>
<keyword evidence="1" id="KW-1133">Transmembrane helix</keyword>
<accession>A0A6C0EUU8</accession>
<dbReference type="EMBL" id="MN738930">
    <property type="protein sequence ID" value="QHT32079.1"/>
    <property type="molecule type" value="Genomic_DNA"/>
</dbReference>